<keyword evidence="4" id="KW-1185">Reference proteome</keyword>
<dbReference type="RefSeq" id="XP_067058915.1">
    <property type="nucleotide sequence ID" value="XM_067202814.1"/>
</dbReference>
<dbReference type="AlphaFoldDB" id="A0A836G328"/>
<reference evidence="4" key="2">
    <citation type="journal article" date="2021" name="Sci. Data">
        <title>Chromosome-scale genome sequencing, assembly and annotation of six genomes from subfamily Leishmaniinae.</title>
        <authorList>
            <person name="Almutairi H."/>
            <person name="Urbaniak M.D."/>
            <person name="Bates M.D."/>
            <person name="Jariyapan N."/>
            <person name="Kwakye-Nuako G."/>
            <person name="Thomaz Soccol V."/>
            <person name="Al-Salem W.S."/>
            <person name="Dillon R.J."/>
            <person name="Bates P.A."/>
            <person name="Gatherer D."/>
        </authorList>
    </citation>
    <scope>NUCLEOTIDE SEQUENCE [LARGE SCALE GENOMIC DNA]</scope>
</reference>
<evidence type="ECO:0000256" key="1">
    <source>
        <dbReference type="SAM" id="Phobius"/>
    </source>
</evidence>
<dbReference type="Proteomes" id="UP000674143">
    <property type="component" value="Unassembled WGS sequence"/>
</dbReference>
<reference evidence="4" key="1">
    <citation type="journal article" date="2021" name="Microbiol. Resour. Announc.">
        <title>LGAAP: Leishmaniinae Genome Assembly and Annotation Pipeline.</title>
        <authorList>
            <person name="Almutairi H."/>
            <person name="Urbaniak M.D."/>
            <person name="Bates M.D."/>
            <person name="Jariyapan N."/>
            <person name="Kwakye-Nuako G."/>
            <person name="Thomaz-Soccol V."/>
            <person name="Al-Salem W.S."/>
            <person name="Dillon R.J."/>
            <person name="Bates P.A."/>
            <person name="Gatherer D."/>
        </authorList>
    </citation>
    <scope>NUCLEOTIDE SEQUENCE [LARGE SCALE GENOMIC DNA]</scope>
</reference>
<accession>A0A836G328</accession>
<name>A0A836G328_9TRYP</name>
<comment type="caution">
    <text evidence="3">The sequence shown here is derived from an EMBL/GenBank/DDBJ whole genome shotgun (WGS) entry which is preliminary data.</text>
</comment>
<keyword evidence="2" id="KW-0732">Signal</keyword>
<keyword evidence="1" id="KW-1133">Transmembrane helix</keyword>
<feature type="chain" id="PRO_5033062751" evidence="2">
    <location>
        <begin position="20"/>
        <end position="113"/>
    </location>
</feature>
<keyword evidence="1" id="KW-0812">Transmembrane</keyword>
<evidence type="ECO:0000313" key="4">
    <source>
        <dbReference type="Proteomes" id="UP000674143"/>
    </source>
</evidence>
<feature type="transmembrane region" description="Helical" evidence="1">
    <location>
        <begin position="83"/>
        <end position="105"/>
    </location>
</feature>
<dbReference type="EMBL" id="JAFHLR010000036">
    <property type="protein sequence ID" value="KAG5465284.1"/>
    <property type="molecule type" value="Genomic_DNA"/>
</dbReference>
<evidence type="ECO:0000256" key="2">
    <source>
        <dbReference type="SAM" id="SignalP"/>
    </source>
</evidence>
<organism evidence="3 4">
    <name type="scientific">Leishmania orientalis</name>
    <dbReference type="NCBI Taxonomy" id="2249476"/>
    <lineage>
        <taxon>Eukaryota</taxon>
        <taxon>Discoba</taxon>
        <taxon>Euglenozoa</taxon>
        <taxon>Kinetoplastea</taxon>
        <taxon>Metakinetoplastina</taxon>
        <taxon>Trypanosomatida</taxon>
        <taxon>Trypanosomatidae</taxon>
        <taxon>Leishmaniinae</taxon>
        <taxon>Leishmania</taxon>
    </lineage>
</organism>
<sequence>MHIIEISRLLGCLSCAARAVLEYARPEDANGPSSKPVNSDVWYASMFMYPNHWQAGSGGALPLPGSPYRSFPIRSFLWGARDYIVSVLTILFVYFAVVLCFPPAAVEETVVTF</sequence>
<dbReference type="KEGG" id="loi:92356748"/>
<gene>
    <name evidence="3" type="ORF">LSCM4_00739</name>
</gene>
<keyword evidence="1" id="KW-0472">Membrane</keyword>
<evidence type="ECO:0000313" key="3">
    <source>
        <dbReference type="EMBL" id="KAG5465284.1"/>
    </source>
</evidence>
<protein>
    <submittedName>
        <fullName evidence="3">Uncharacterized protein</fullName>
    </submittedName>
</protein>
<dbReference type="GeneID" id="92356748"/>
<proteinExistence type="predicted"/>
<feature type="signal peptide" evidence="2">
    <location>
        <begin position="1"/>
        <end position="19"/>
    </location>
</feature>